<sequence length="248" mass="27603">MFGNHFCLLSVLIVCFVDFIHTAVTGRVTLDLLSKNNSDEGTTSAPNSEDQHDSIRSADQGKLTGNQEKTEFLFGRMLFKKSVDGKKTGELPEKPLFSRPVRGAPAVAHTKQKRKKGKQFKAISGKEVPTNASVVEDELAKGQEDMENLSRNQLVSYQHHTSRKWDIHTPFCGCSLVLVNLLRCGCPILSLRLFVYYFREISLFEMLDCSKAIIICSSSAKGTETWFTLVIMTHRGRASGLPDGNTNT</sequence>
<dbReference type="EMBL" id="UXUI01009812">
    <property type="protein sequence ID" value="VDD94352.1"/>
    <property type="molecule type" value="Genomic_DNA"/>
</dbReference>
<evidence type="ECO:0000256" key="1">
    <source>
        <dbReference type="SAM" id="MobiDB-lite"/>
    </source>
</evidence>
<feature type="region of interest" description="Disordered" evidence="1">
    <location>
        <begin position="35"/>
        <end position="62"/>
    </location>
</feature>
<feature type="signal peptide" evidence="2">
    <location>
        <begin position="1"/>
        <end position="22"/>
    </location>
</feature>
<keyword evidence="2" id="KW-0732">Signal</keyword>
<keyword evidence="4" id="KW-1185">Reference proteome</keyword>
<accession>A0A0N4VG11</accession>
<dbReference type="Proteomes" id="UP000274131">
    <property type="component" value="Unassembled WGS sequence"/>
</dbReference>
<feature type="chain" id="PRO_5043122982" evidence="2">
    <location>
        <begin position="23"/>
        <end position="248"/>
    </location>
</feature>
<reference evidence="5" key="1">
    <citation type="submission" date="2017-02" db="UniProtKB">
        <authorList>
            <consortium name="WormBaseParasite"/>
        </authorList>
    </citation>
    <scope>IDENTIFICATION</scope>
</reference>
<organism evidence="5">
    <name type="scientific">Enterobius vermicularis</name>
    <name type="common">Human pinworm</name>
    <dbReference type="NCBI Taxonomy" id="51028"/>
    <lineage>
        <taxon>Eukaryota</taxon>
        <taxon>Metazoa</taxon>
        <taxon>Ecdysozoa</taxon>
        <taxon>Nematoda</taxon>
        <taxon>Chromadorea</taxon>
        <taxon>Rhabditida</taxon>
        <taxon>Spirurina</taxon>
        <taxon>Oxyuridomorpha</taxon>
        <taxon>Oxyuroidea</taxon>
        <taxon>Oxyuridae</taxon>
        <taxon>Enterobius</taxon>
    </lineage>
</organism>
<reference evidence="3 4" key="2">
    <citation type="submission" date="2018-10" db="EMBL/GenBank/DDBJ databases">
        <authorList>
            <consortium name="Pathogen Informatics"/>
        </authorList>
    </citation>
    <scope>NUCLEOTIDE SEQUENCE [LARGE SCALE GENOMIC DNA]</scope>
</reference>
<evidence type="ECO:0000313" key="5">
    <source>
        <dbReference type="WBParaSite" id="EVEC_0000969301-mRNA-1"/>
    </source>
</evidence>
<protein>
    <submittedName>
        <fullName evidence="5">Transmembrane protein</fullName>
    </submittedName>
</protein>
<evidence type="ECO:0000313" key="3">
    <source>
        <dbReference type="EMBL" id="VDD94352.1"/>
    </source>
</evidence>
<gene>
    <name evidence="3" type="ORF">EVEC_LOCUS9103</name>
</gene>
<proteinExistence type="predicted"/>
<dbReference type="AlphaFoldDB" id="A0A0N4VG11"/>
<evidence type="ECO:0000256" key="2">
    <source>
        <dbReference type="SAM" id="SignalP"/>
    </source>
</evidence>
<name>A0A0N4VG11_ENTVE</name>
<evidence type="ECO:0000313" key="4">
    <source>
        <dbReference type="Proteomes" id="UP000274131"/>
    </source>
</evidence>
<dbReference type="WBParaSite" id="EVEC_0000969301-mRNA-1">
    <property type="protein sequence ID" value="EVEC_0000969301-mRNA-1"/>
    <property type="gene ID" value="EVEC_0000969301"/>
</dbReference>
<feature type="compositionally biased region" description="Polar residues" evidence="1">
    <location>
        <begin position="35"/>
        <end position="48"/>
    </location>
</feature>